<organism evidence="1 2">
    <name type="scientific">Caerostris extrusa</name>
    <name type="common">Bark spider</name>
    <name type="synonym">Caerostris bankana</name>
    <dbReference type="NCBI Taxonomy" id="172846"/>
    <lineage>
        <taxon>Eukaryota</taxon>
        <taxon>Metazoa</taxon>
        <taxon>Ecdysozoa</taxon>
        <taxon>Arthropoda</taxon>
        <taxon>Chelicerata</taxon>
        <taxon>Arachnida</taxon>
        <taxon>Araneae</taxon>
        <taxon>Araneomorphae</taxon>
        <taxon>Entelegynae</taxon>
        <taxon>Araneoidea</taxon>
        <taxon>Araneidae</taxon>
        <taxon>Caerostris</taxon>
    </lineage>
</organism>
<reference evidence="1 2" key="1">
    <citation type="submission" date="2021-06" db="EMBL/GenBank/DDBJ databases">
        <title>Caerostris extrusa draft genome.</title>
        <authorList>
            <person name="Kono N."/>
            <person name="Arakawa K."/>
        </authorList>
    </citation>
    <scope>NUCLEOTIDE SEQUENCE [LARGE SCALE GENOMIC DNA]</scope>
</reference>
<name>A0AAV4T9I0_CAEEX</name>
<dbReference type="AlphaFoldDB" id="A0AAV4T9I0"/>
<sequence>MQMPQALQNQYLKIFKRVLHKVVNINSNESTLPDSSNMMMYSTQIPLKIKTIHTSVIICTSNKLFRTQIDNFHLTDANLQLVEHQLKKDLAPIFSQNGTHSPLSSQHTFNFEISRVQNWIALLKCEHIMNWDSASGRQ</sequence>
<gene>
    <name evidence="1" type="ORF">CEXT_184951</name>
</gene>
<dbReference type="Proteomes" id="UP001054945">
    <property type="component" value="Unassembled WGS sequence"/>
</dbReference>
<comment type="caution">
    <text evidence="1">The sequence shown here is derived from an EMBL/GenBank/DDBJ whole genome shotgun (WGS) entry which is preliminary data.</text>
</comment>
<protein>
    <submittedName>
        <fullName evidence="1">Uncharacterized protein</fullName>
    </submittedName>
</protein>
<evidence type="ECO:0000313" key="2">
    <source>
        <dbReference type="Proteomes" id="UP001054945"/>
    </source>
</evidence>
<accession>A0AAV4T9I0</accession>
<dbReference type="EMBL" id="BPLR01010886">
    <property type="protein sequence ID" value="GIY42715.1"/>
    <property type="molecule type" value="Genomic_DNA"/>
</dbReference>
<keyword evidence="2" id="KW-1185">Reference proteome</keyword>
<evidence type="ECO:0000313" key="1">
    <source>
        <dbReference type="EMBL" id="GIY42715.1"/>
    </source>
</evidence>
<proteinExistence type="predicted"/>